<dbReference type="BioCyc" id="IAGG583356:GHAH-363-MONOMER"/>
<dbReference type="HOGENOM" id="CLU_078518_3_2_2"/>
<dbReference type="Proteomes" id="UP000001304">
    <property type="component" value="Chromosome"/>
</dbReference>
<dbReference type="KEGG" id="iag:Igag_0356"/>
<dbReference type="SUPFAM" id="SSF109755">
    <property type="entry name" value="PhoU-like"/>
    <property type="match status" value="1"/>
</dbReference>
<dbReference type="InterPro" id="IPR026022">
    <property type="entry name" value="PhoU_dom"/>
</dbReference>
<name>E0SR50_IGNAA</name>
<evidence type="ECO:0000313" key="3">
    <source>
        <dbReference type="Proteomes" id="UP000001304"/>
    </source>
</evidence>
<protein>
    <submittedName>
        <fullName evidence="2">Phosphate uptake regulator, PhoU</fullName>
    </submittedName>
</protein>
<dbReference type="STRING" id="583356.Igag_0356"/>
<reference evidence="2 3" key="1">
    <citation type="journal article" date="2010" name="Stand. Genomic Sci.">
        <title>Complete genome sequence of Ignisphaera aggregans type strain (AQ1.S1).</title>
        <authorList>
            <person name="Goker M."/>
            <person name="Held B."/>
            <person name="Lapidus A."/>
            <person name="Nolan M."/>
            <person name="Spring S."/>
            <person name="Yasawong M."/>
            <person name="Lucas S."/>
            <person name="Glavina Del Rio T."/>
            <person name="Tice H."/>
            <person name="Cheng J.F."/>
            <person name="Goodwin L."/>
            <person name="Tapia R."/>
            <person name="Pitluck S."/>
            <person name="Liolios K."/>
            <person name="Ivanova N."/>
            <person name="Mavromatis K."/>
            <person name="Mikhailova N."/>
            <person name="Pati A."/>
            <person name="Chen A."/>
            <person name="Palaniappan K."/>
            <person name="Brambilla E."/>
            <person name="Land M."/>
            <person name="Hauser L."/>
            <person name="Chang Y.J."/>
            <person name="Jeffries C.D."/>
            <person name="Brettin T."/>
            <person name="Detter J.C."/>
            <person name="Han C."/>
            <person name="Rohde M."/>
            <person name="Sikorski J."/>
            <person name="Woyke T."/>
            <person name="Bristow J."/>
            <person name="Eisen J.A."/>
            <person name="Markowitz V."/>
            <person name="Hugenholtz P."/>
            <person name="Kyrpides N.C."/>
            <person name="Klenk H.P."/>
        </authorList>
    </citation>
    <scope>NUCLEOTIDE SEQUENCE [LARGE SCALE GENOMIC DNA]</scope>
    <source>
        <strain evidence="3">DSM 17230 / JCM 13409 / AQ1.S1</strain>
    </source>
</reference>
<feature type="domain" description="PhoU" evidence="1">
    <location>
        <begin position="118"/>
        <end position="194"/>
    </location>
</feature>
<dbReference type="PANTHER" id="PTHR42930:SF3">
    <property type="entry name" value="PHOSPHATE-SPECIFIC TRANSPORT SYSTEM ACCESSORY PROTEIN PHOU"/>
    <property type="match status" value="1"/>
</dbReference>
<dbReference type="GO" id="GO:0030643">
    <property type="term" value="P:intracellular phosphate ion homeostasis"/>
    <property type="evidence" value="ECO:0007669"/>
    <property type="project" value="InterPro"/>
</dbReference>
<dbReference type="EMBL" id="CP002098">
    <property type="protein sequence ID" value="ADM27199.1"/>
    <property type="molecule type" value="Genomic_DNA"/>
</dbReference>
<dbReference type="Gene3D" id="1.20.58.220">
    <property type="entry name" value="Phosphate transport system protein phou homolog 2, domain 2"/>
    <property type="match status" value="2"/>
</dbReference>
<keyword evidence="3" id="KW-1185">Reference proteome</keyword>
<evidence type="ECO:0000313" key="2">
    <source>
        <dbReference type="EMBL" id="ADM27199.1"/>
    </source>
</evidence>
<organism evidence="2 3">
    <name type="scientific">Ignisphaera aggregans (strain DSM 17230 / JCM 13409 / AQ1.S1)</name>
    <dbReference type="NCBI Taxonomy" id="583356"/>
    <lineage>
        <taxon>Archaea</taxon>
        <taxon>Thermoproteota</taxon>
        <taxon>Thermoprotei</taxon>
        <taxon>Desulfurococcales</taxon>
        <taxon>Desulfurococcaceae</taxon>
        <taxon>Ignisphaera</taxon>
    </lineage>
</organism>
<proteinExistence type="predicted"/>
<dbReference type="InterPro" id="IPR028366">
    <property type="entry name" value="PhoU"/>
</dbReference>
<dbReference type="AlphaFoldDB" id="E0SR50"/>
<accession>E0SR50</accession>
<dbReference type="PANTHER" id="PTHR42930">
    <property type="entry name" value="PHOSPHATE-SPECIFIC TRANSPORT SYSTEM ACCESSORY PROTEIN PHOU"/>
    <property type="match status" value="1"/>
</dbReference>
<sequence length="197" mass="23006">MRPIDIALIALDKELDALVNIVTDLASKIVNGVWDYKIYREYSDKARRIKDDVRILVIESIARYQPTASDLLKLINTYEVVYGLYRFTRYALDISRLFSYFRDIIEVDKNECKLEVASRILRIVIEMVQLSIDAYRKHDKELAKRVSDMEKDVDAMFREAIEMAHKHQSPCSCLDLSIAIFLERIADHCTYIAQHLV</sequence>
<gene>
    <name evidence="2" type="ordered locus">Igag_0356</name>
</gene>
<dbReference type="GO" id="GO:0045936">
    <property type="term" value="P:negative regulation of phosphate metabolic process"/>
    <property type="evidence" value="ECO:0007669"/>
    <property type="project" value="InterPro"/>
</dbReference>
<dbReference type="InterPro" id="IPR038078">
    <property type="entry name" value="PhoU-like_sf"/>
</dbReference>
<evidence type="ECO:0000259" key="1">
    <source>
        <dbReference type="Pfam" id="PF01895"/>
    </source>
</evidence>
<dbReference type="Pfam" id="PF01895">
    <property type="entry name" value="PhoU"/>
    <property type="match status" value="1"/>
</dbReference>